<sequence>MQIKNLLDKIDNYRQEEIKEKQKKETLQKLKSQKNDTISISPKAKLFATILKEAKNAPEVRIAKIEKLKEQIHTGQYHPDPQKIAQKILEEDHQLWD</sequence>
<name>A0A1H0AJQ9_9BACT</name>
<dbReference type="InterPro" id="IPR035890">
    <property type="entry name" value="Anti-sigma-28_factor_FlgM_sf"/>
</dbReference>
<keyword evidence="4" id="KW-1005">Bacterial flagellum biogenesis</keyword>
<evidence type="ECO:0000256" key="4">
    <source>
        <dbReference type="ARBA" id="ARBA00022795"/>
    </source>
</evidence>
<organism evidence="11 12">
    <name type="scientific">Desulfonauticus submarinus</name>
    <dbReference type="NCBI Taxonomy" id="206665"/>
    <lineage>
        <taxon>Bacteria</taxon>
        <taxon>Pseudomonadati</taxon>
        <taxon>Thermodesulfobacteriota</taxon>
        <taxon>Desulfovibrionia</taxon>
        <taxon>Desulfovibrionales</taxon>
        <taxon>Desulfonauticaceae</taxon>
        <taxon>Desulfonauticus</taxon>
    </lineage>
</organism>
<keyword evidence="12" id="KW-1185">Reference proteome</keyword>
<gene>
    <name evidence="11" type="ORF">SAMN04488516_101439</name>
</gene>
<evidence type="ECO:0000256" key="7">
    <source>
        <dbReference type="ARBA" id="ARBA00024739"/>
    </source>
</evidence>
<comment type="function">
    <text evidence="7">Responsible for the coupling of flagellin expression to flagellar assembly by preventing expression of the flagellin genes when a component of the middle class of proteins is defective. It negatively regulates flagellar genes by inhibiting the activity of FliA by directly binding to FliA.</text>
</comment>
<evidence type="ECO:0000256" key="1">
    <source>
        <dbReference type="ARBA" id="ARBA00005322"/>
    </source>
</evidence>
<evidence type="ECO:0000313" key="12">
    <source>
        <dbReference type="Proteomes" id="UP000199602"/>
    </source>
</evidence>
<keyword evidence="5" id="KW-0805">Transcription regulation</keyword>
<dbReference type="GO" id="GO:0045892">
    <property type="term" value="P:negative regulation of DNA-templated transcription"/>
    <property type="evidence" value="ECO:0007669"/>
    <property type="project" value="InterPro"/>
</dbReference>
<evidence type="ECO:0000256" key="9">
    <source>
        <dbReference type="SAM" id="Coils"/>
    </source>
</evidence>
<accession>A0A1H0AJQ9</accession>
<dbReference type="EMBL" id="FNIN01000001">
    <property type="protein sequence ID" value="SDN33601.1"/>
    <property type="molecule type" value="Genomic_DNA"/>
</dbReference>
<evidence type="ECO:0000259" key="10">
    <source>
        <dbReference type="Pfam" id="PF04316"/>
    </source>
</evidence>
<dbReference type="AlphaFoldDB" id="A0A1H0AJQ9"/>
<keyword evidence="6" id="KW-0804">Transcription</keyword>
<evidence type="ECO:0000256" key="2">
    <source>
        <dbReference type="ARBA" id="ARBA00017823"/>
    </source>
</evidence>
<protein>
    <recommendedName>
        <fullName evidence="2">Negative regulator of flagellin synthesis</fullName>
    </recommendedName>
    <alternativeName>
        <fullName evidence="8">Anti-sigma-28 factor</fullName>
    </alternativeName>
</protein>
<dbReference type="STRING" id="206665.SAMN04488516_101439"/>
<feature type="domain" description="Anti-sigma-28 factor FlgM C-terminal" evidence="10">
    <location>
        <begin position="36"/>
        <end position="90"/>
    </location>
</feature>
<evidence type="ECO:0000256" key="8">
    <source>
        <dbReference type="ARBA" id="ARBA00030117"/>
    </source>
</evidence>
<reference evidence="11 12" key="1">
    <citation type="submission" date="2016-10" db="EMBL/GenBank/DDBJ databases">
        <authorList>
            <person name="de Groot N.N."/>
        </authorList>
    </citation>
    <scope>NUCLEOTIDE SEQUENCE [LARGE SCALE GENOMIC DNA]</scope>
    <source>
        <strain evidence="11 12">DSM 15269</strain>
    </source>
</reference>
<dbReference type="NCBIfam" id="TIGR03824">
    <property type="entry name" value="FlgM_jcvi"/>
    <property type="match status" value="1"/>
</dbReference>
<evidence type="ECO:0000313" key="11">
    <source>
        <dbReference type="EMBL" id="SDN33601.1"/>
    </source>
</evidence>
<evidence type="ECO:0000256" key="3">
    <source>
        <dbReference type="ARBA" id="ARBA00022491"/>
    </source>
</evidence>
<feature type="coiled-coil region" evidence="9">
    <location>
        <begin position="3"/>
        <end position="33"/>
    </location>
</feature>
<dbReference type="Pfam" id="PF04316">
    <property type="entry name" value="FlgM"/>
    <property type="match status" value="1"/>
</dbReference>
<evidence type="ECO:0000256" key="6">
    <source>
        <dbReference type="ARBA" id="ARBA00023163"/>
    </source>
</evidence>
<dbReference type="OrthoDB" id="5406088at2"/>
<proteinExistence type="inferred from homology"/>
<keyword evidence="3" id="KW-0678">Repressor</keyword>
<keyword evidence="9" id="KW-0175">Coiled coil</keyword>
<dbReference type="InterPro" id="IPR007412">
    <property type="entry name" value="FlgM"/>
</dbReference>
<dbReference type="Proteomes" id="UP000199602">
    <property type="component" value="Unassembled WGS sequence"/>
</dbReference>
<comment type="similarity">
    <text evidence="1">Belongs to the FlgM family.</text>
</comment>
<dbReference type="InterPro" id="IPR031316">
    <property type="entry name" value="FlgM_C"/>
</dbReference>
<dbReference type="RefSeq" id="WP_092062694.1">
    <property type="nucleotide sequence ID" value="NZ_FNIN01000001.1"/>
</dbReference>
<evidence type="ECO:0000256" key="5">
    <source>
        <dbReference type="ARBA" id="ARBA00023015"/>
    </source>
</evidence>
<dbReference type="SUPFAM" id="SSF101498">
    <property type="entry name" value="Anti-sigma factor FlgM"/>
    <property type="match status" value="1"/>
</dbReference>
<dbReference type="GO" id="GO:0044781">
    <property type="term" value="P:bacterial-type flagellum organization"/>
    <property type="evidence" value="ECO:0007669"/>
    <property type="project" value="UniProtKB-KW"/>
</dbReference>